<dbReference type="OrthoDB" id="6500128at2759"/>
<proteinExistence type="predicted"/>
<dbReference type="SUPFAM" id="SSF50129">
    <property type="entry name" value="GroES-like"/>
    <property type="match status" value="1"/>
</dbReference>
<organism evidence="3 4">
    <name type="scientific">Penicillium brasilianum</name>
    <dbReference type="NCBI Taxonomy" id="104259"/>
    <lineage>
        <taxon>Eukaryota</taxon>
        <taxon>Fungi</taxon>
        <taxon>Dikarya</taxon>
        <taxon>Ascomycota</taxon>
        <taxon>Pezizomycotina</taxon>
        <taxon>Eurotiomycetes</taxon>
        <taxon>Eurotiomycetidae</taxon>
        <taxon>Eurotiales</taxon>
        <taxon>Aspergillaceae</taxon>
        <taxon>Penicillium</taxon>
    </lineage>
</organism>
<dbReference type="AlphaFoldDB" id="A0A0F7TFN3"/>
<accession>A0A0F7TFN3</accession>
<evidence type="ECO:0000313" key="4">
    <source>
        <dbReference type="Proteomes" id="UP000042958"/>
    </source>
</evidence>
<dbReference type="Gene3D" id="3.40.50.720">
    <property type="entry name" value="NAD(P)-binding Rossmann-like Domain"/>
    <property type="match status" value="1"/>
</dbReference>
<dbReference type="CDD" id="cd05289">
    <property type="entry name" value="MDR_like_2"/>
    <property type="match status" value="1"/>
</dbReference>
<feature type="domain" description="Enoyl reductase (ER)" evidence="2">
    <location>
        <begin position="24"/>
        <end position="343"/>
    </location>
</feature>
<protein>
    <recommendedName>
        <fullName evidence="2">Enoyl reductase (ER) domain-containing protein</fullName>
    </recommendedName>
</protein>
<dbReference type="GO" id="GO:0016491">
    <property type="term" value="F:oxidoreductase activity"/>
    <property type="evidence" value="ECO:0007669"/>
    <property type="project" value="InterPro"/>
</dbReference>
<dbReference type="Proteomes" id="UP000042958">
    <property type="component" value="Unassembled WGS sequence"/>
</dbReference>
<evidence type="ECO:0000259" key="2">
    <source>
        <dbReference type="SMART" id="SM00829"/>
    </source>
</evidence>
<dbReference type="STRING" id="104259.A0A0F7TFN3"/>
<dbReference type="SUPFAM" id="SSF51735">
    <property type="entry name" value="NAD(P)-binding Rossmann-fold domains"/>
    <property type="match status" value="1"/>
</dbReference>
<evidence type="ECO:0000313" key="3">
    <source>
        <dbReference type="EMBL" id="CEJ54311.1"/>
    </source>
</evidence>
<dbReference type="Gene3D" id="3.90.180.10">
    <property type="entry name" value="Medium-chain alcohol dehydrogenases, catalytic domain"/>
    <property type="match status" value="1"/>
</dbReference>
<dbReference type="InterPro" id="IPR052585">
    <property type="entry name" value="Lipid_raft_assoc_Zn_ADH"/>
</dbReference>
<dbReference type="PANTHER" id="PTHR43482">
    <property type="entry name" value="PROTEIN AST1-RELATED"/>
    <property type="match status" value="1"/>
</dbReference>
<sequence length="345" mass="37214">MQAIRVHPSQPPSPPYTPSNPAPSTSLHLDRIPIPKPTIPGSLLIRIKASTIIRDMLTWPETYAHPYIIPGNDFAGTVVEVVPGPGGESAFQVGDEVFGMVHADRPSTWAEYAVVLESEVARKPGAVGWEEAAALPLSGMTGFEALFEHGGLDLPDWEKSSSVEREMKKPEREKEVLITGAAGGVGIYLVQLAAAAAGVRVTAASSSNARNAEFLRELGAHEVIEYSAFDGQRDRFDVIVDTVGGETLARCWELVREGGSLISVDSASFDFVEEHTARGIRRDGVKALFFIVKGSSRALRVLGELVDQGLLKAFVAGSYPIERAREAYDFANGRYTGRGKVVLTL</sequence>
<gene>
    <name evidence="3" type="ORF">PMG11_00630</name>
</gene>
<dbReference type="PANTHER" id="PTHR43482:SF4">
    <property type="entry name" value="ALCOHOL DEHYDROGENASE, PUTATIVE (AFU_ORTHOLOGUE AFUA_7G06260)-RELATED"/>
    <property type="match status" value="1"/>
</dbReference>
<dbReference type="InterPro" id="IPR011032">
    <property type="entry name" value="GroES-like_sf"/>
</dbReference>
<feature type="region of interest" description="Disordered" evidence="1">
    <location>
        <begin position="1"/>
        <end position="26"/>
    </location>
</feature>
<evidence type="ECO:0000256" key="1">
    <source>
        <dbReference type="SAM" id="MobiDB-lite"/>
    </source>
</evidence>
<name>A0A0F7TFN3_PENBI</name>
<dbReference type="SMART" id="SM00829">
    <property type="entry name" value="PKS_ER"/>
    <property type="match status" value="1"/>
</dbReference>
<dbReference type="Pfam" id="PF08240">
    <property type="entry name" value="ADH_N"/>
    <property type="match status" value="1"/>
</dbReference>
<dbReference type="Pfam" id="PF13602">
    <property type="entry name" value="ADH_zinc_N_2"/>
    <property type="match status" value="1"/>
</dbReference>
<dbReference type="InterPro" id="IPR036291">
    <property type="entry name" value="NAD(P)-bd_dom_sf"/>
</dbReference>
<keyword evidence="4" id="KW-1185">Reference proteome</keyword>
<dbReference type="InterPro" id="IPR020843">
    <property type="entry name" value="ER"/>
</dbReference>
<dbReference type="InterPro" id="IPR013154">
    <property type="entry name" value="ADH-like_N"/>
</dbReference>
<feature type="compositionally biased region" description="Pro residues" evidence="1">
    <location>
        <begin position="9"/>
        <end position="21"/>
    </location>
</feature>
<dbReference type="EMBL" id="CDHK01000001">
    <property type="protein sequence ID" value="CEJ54311.1"/>
    <property type="molecule type" value="Genomic_DNA"/>
</dbReference>
<reference evidence="4" key="1">
    <citation type="journal article" date="2015" name="Genome Announc.">
        <title>Draft genome sequence of the fungus Penicillium brasilianum MG11.</title>
        <authorList>
            <person name="Horn F."/>
            <person name="Linde J."/>
            <person name="Mattern D.J."/>
            <person name="Walther G."/>
            <person name="Guthke R."/>
            <person name="Brakhage A.A."/>
            <person name="Valiante V."/>
        </authorList>
    </citation>
    <scope>NUCLEOTIDE SEQUENCE [LARGE SCALE GENOMIC DNA]</scope>
    <source>
        <strain evidence="4">MG11</strain>
    </source>
</reference>